<dbReference type="KEGG" id="ave:Arcve_0668"/>
<keyword evidence="2" id="KW-1185">Reference proteome</keyword>
<organism evidence="1 2">
    <name type="scientific">Archaeoglobus veneficus (strain DSM 11195 / SNP6)</name>
    <dbReference type="NCBI Taxonomy" id="693661"/>
    <lineage>
        <taxon>Archaea</taxon>
        <taxon>Methanobacteriati</taxon>
        <taxon>Methanobacteriota</taxon>
        <taxon>Archaeoglobi</taxon>
        <taxon>Archaeoglobales</taxon>
        <taxon>Archaeoglobaceae</taxon>
        <taxon>Archaeoglobus</taxon>
    </lineage>
</organism>
<dbReference type="HOGENOM" id="CLU_2379237_0_0_2"/>
<reference evidence="1 2" key="1">
    <citation type="submission" date="2011-03" db="EMBL/GenBank/DDBJ databases">
        <title>The complete genome of Archaeoglobus veneficus SNP6.</title>
        <authorList>
            <consortium name="US DOE Joint Genome Institute (JGI-PGF)"/>
            <person name="Lucas S."/>
            <person name="Copeland A."/>
            <person name="Lapidus A."/>
            <person name="Bruce D."/>
            <person name="Goodwin L."/>
            <person name="Pitluck S."/>
            <person name="Kyrpides N."/>
            <person name="Mavromatis K."/>
            <person name="Pagani I."/>
            <person name="Ivanova N."/>
            <person name="Mikhailova N."/>
            <person name="Lu M."/>
            <person name="Detter J.C."/>
            <person name="Tapia R."/>
            <person name="Han C."/>
            <person name="Land M."/>
            <person name="Hauser L."/>
            <person name="Markowitz V."/>
            <person name="Cheng J.-F."/>
            <person name="Hugenholtz P."/>
            <person name="Woyke T."/>
            <person name="Wu D."/>
            <person name="Spring S."/>
            <person name="Brambilla E."/>
            <person name="Klenk H.-P."/>
            <person name="Eisen J.A."/>
        </authorList>
    </citation>
    <scope>NUCLEOTIDE SEQUENCE [LARGE SCALE GENOMIC DNA]</scope>
    <source>
        <strain evidence="2">SNP6</strain>
    </source>
</reference>
<proteinExistence type="predicted"/>
<dbReference type="AlphaFoldDB" id="F2KR51"/>
<name>F2KR51_ARCVS</name>
<evidence type="ECO:0000313" key="2">
    <source>
        <dbReference type="Proteomes" id="UP000008136"/>
    </source>
</evidence>
<sequence length="94" mass="10744">MLGGGYRAISNEFFCQNCKHFPELPEGGVCPKTGSWVGYGCGCYANGWRIRFKQLKPDEEVEIDWQNYFGVVQLDDRVYLVIAEPVYPFEPKEG</sequence>
<dbReference type="STRING" id="693661.Arcve_0668"/>
<gene>
    <name evidence="1" type="ordered locus">Arcve_0668</name>
</gene>
<dbReference type="Proteomes" id="UP000008136">
    <property type="component" value="Chromosome"/>
</dbReference>
<dbReference type="EMBL" id="CP002588">
    <property type="protein sequence ID" value="AEA46688.1"/>
    <property type="molecule type" value="Genomic_DNA"/>
</dbReference>
<dbReference type="RefSeq" id="WP_013683360.1">
    <property type="nucleotide sequence ID" value="NC_015320.1"/>
</dbReference>
<evidence type="ECO:0000313" key="1">
    <source>
        <dbReference type="EMBL" id="AEA46688.1"/>
    </source>
</evidence>
<protein>
    <submittedName>
        <fullName evidence="1">Uncharacterized protein</fullName>
    </submittedName>
</protein>
<accession>F2KR51</accession>
<dbReference type="GeneID" id="10393766"/>